<dbReference type="InterPro" id="IPR036782">
    <property type="entry name" value="NE0471-like_N"/>
</dbReference>
<organism evidence="1 2">
    <name type="scientific">Candidatus Electronema aureum</name>
    <dbReference type="NCBI Taxonomy" id="2005002"/>
    <lineage>
        <taxon>Bacteria</taxon>
        <taxon>Pseudomonadati</taxon>
        <taxon>Thermodesulfobacteriota</taxon>
        <taxon>Desulfobulbia</taxon>
        <taxon>Desulfobulbales</taxon>
        <taxon>Desulfobulbaceae</taxon>
        <taxon>Candidatus Electronema</taxon>
    </lineage>
</organism>
<keyword evidence="2" id="KW-1185">Reference proteome</keyword>
<dbReference type="SUPFAM" id="SSF143880">
    <property type="entry name" value="NE0471 N-terminal domain-like"/>
    <property type="match status" value="1"/>
</dbReference>
<dbReference type="InterPro" id="IPR018841">
    <property type="entry name" value="DUF2442"/>
</dbReference>
<gene>
    <name evidence="1" type="ORF">CDV28_10820</name>
</gene>
<accession>A0A521G332</accession>
<evidence type="ECO:0000313" key="1">
    <source>
        <dbReference type="EMBL" id="TAA75281.1"/>
    </source>
</evidence>
<dbReference type="Gene3D" id="3.30.2020.10">
    <property type="entry name" value="NE0471-like N-terminal domain"/>
    <property type="match status" value="1"/>
</dbReference>
<dbReference type="EMBL" id="NQJD01000008">
    <property type="protein sequence ID" value="TAA75281.1"/>
    <property type="molecule type" value="Genomic_DNA"/>
</dbReference>
<comment type="caution">
    <text evidence="1">The sequence shown here is derived from an EMBL/GenBank/DDBJ whole genome shotgun (WGS) entry which is preliminary data.</text>
</comment>
<evidence type="ECO:0008006" key="3">
    <source>
        <dbReference type="Google" id="ProtNLM"/>
    </source>
</evidence>
<dbReference type="Pfam" id="PF10387">
    <property type="entry name" value="DUF2442"/>
    <property type="match status" value="1"/>
</dbReference>
<protein>
    <recommendedName>
        <fullName evidence="3">DUF2442 domain-containing protein</fullName>
    </recommendedName>
</protein>
<dbReference type="AlphaFoldDB" id="A0A521G332"/>
<sequence>MWDMNDVVEISYKNGYIFHVIFDNGLSGDIDLSEYIHKGPIFAPLREIDFLKKARIEGGTISWPNGADIAPERLYEKLVDTF</sequence>
<name>A0A521G332_9BACT</name>
<evidence type="ECO:0000313" key="2">
    <source>
        <dbReference type="Proteomes" id="UP000316238"/>
    </source>
</evidence>
<dbReference type="Proteomes" id="UP000316238">
    <property type="component" value="Unassembled WGS sequence"/>
</dbReference>
<proteinExistence type="predicted"/>
<reference evidence="1" key="1">
    <citation type="submission" date="2017-07" db="EMBL/GenBank/DDBJ databases">
        <title>The cable genome - Insights into the physiology and evolution of filamentous bacteria capable of sulfide oxidation via long distance electron transfer.</title>
        <authorList>
            <person name="Thorup C."/>
            <person name="Bjerg J.T."/>
            <person name="Schreiber L."/>
            <person name="Nielsen L.P."/>
            <person name="Kjeldsen K.U."/>
            <person name="Boesen T."/>
            <person name="Boggild A."/>
            <person name="Meysman F."/>
            <person name="Geelhoed J."/>
            <person name="Schramm A."/>
        </authorList>
    </citation>
    <scope>NUCLEOTIDE SEQUENCE [LARGE SCALE GENOMIC DNA]</scope>
    <source>
        <strain evidence="1">GS</strain>
    </source>
</reference>